<keyword evidence="1" id="KW-0732">Signal</keyword>
<dbReference type="KEGG" id="sns:VC03_05610"/>
<dbReference type="HOGENOM" id="CLU_1389404_0_0_0"/>
<evidence type="ECO:0008006" key="4">
    <source>
        <dbReference type="Google" id="ProtNLM"/>
    </source>
</evidence>
<evidence type="ECO:0000256" key="1">
    <source>
        <dbReference type="SAM" id="SignalP"/>
    </source>
</evidence>
<dbReference type="RefSeq" id="WP_046329054.1">
    <property type="nucleotide sequence ID" value="NZ_CP011280.1"/>
</dbReference>
<protein>
    <recommendedName>
        <fullName evidence="4">DUF4198 domain-containing protein</fullName>
    </recommendedName>
</protein>
<proteinExistence type="predicted"/>
<dbReference type="OrthoDB" id="95550at2"/>
<dbReference type="STRING" id="187101.VC03_05610"/>
<gene>
    <name evidence="2" type="ORF">VC03_05610</name>
</gene>
<reference evidence="2 3" key="1">
    <citation type="journal article" date="2012" name="BMC Genomics">
        <title>Genomic sequence analysis and characterization of Sneathia amnii sp. nov.</title>
        <authorList>
            <consortium name="Vaginal Microbiome Consortium (additional members)"/>
            <person name="Harwich M.D.Jr."/>
            <person name="Serrano M.G."/>
            <person name="Fettweis J.M."/>
            <person name="Alves J.M."/>
            <person name="Reimers M.A."/>
            <person name="Buck G.A."/>
            <person name="Jefferson K.K."/>
        </authorList>
    </citation>
    <scope>NUCLEOTIDE SEQUENCE [LARGE SCALE GENOMIC DNA]</scope>
    <source>
        <strain evidence="2 3">SN35</strain>
    </source>
</reference>
<dbReference type="PATRIC" id="fig|1069640.6.peg.1113"/>
<evidence type="ECO:0000313" key="3">
    <source>
        <dbReference type="Proteomes" id="UP000033103"/>
    </source>
</evidence>
<feature type="signal peptide" evidence="1">
    <location>
        <begin position="1"/>
        <end position="22"/>
    </location>
</feature>
<dbReference type="EMBL" id="CP011280">
    <property type="protein sequence ID" value="AKC95950.1"/>
    <property type="molecule type" value="Genomic_DNA"/>
</dbReference>
<sequence length="196" mass="22713">MKKILTVLLATVTLAVSSFSHGHFKRPEFKEGTEKVYVTYKDKSNLPLKLIIAKTKDTNLDVAYVWGWGRIFIVKTKYGYADRNGNFDIIKTKKGDLIIKANVTMMDIDKGEFFHSTYGYLHSHVYPKLSENKIKIEDKDYEVVKFDPVGPYDKSVMYKEKDGKFTYLYIPKPMGPGYKVPDMAEFKFTAKLHREK</sequence>
<name>A0A0E3ZAJ6_9FUSO</name>
<accession>A0A0E3ZAJ6</accession>
<dbReference type="AlphaFoldDB" id="A0A0E3ZAJ6"/>
<organism evidence="2 3">
    <name type="scientific">Sneathia vaginalis</name>
    <dbReference type="NCBI Taxonomy" id="187101"/>
    <lineage>
        <taxon>Bacteria</taxon>
        <taxon>Fusobacteriati</taxon>
        <taxon>Fusobacteriota</taxon>
        <taxon>Fusobacteriia</taxon>
        <taxon>Fusobacteriales</taxon>
        <taxon>Leptotrichiaceae</taxon>
        <taxon>Sneathia</taxon>
    </lineage>
</organism>
<dbReference type="Proteomes" id="UP000033103">
    <property type="component" value="Chromosome"/>
</dbReference>
<evidence type="ECO:0000313" key="2">
    <source>
        <dbReference type="EMBL" id="AKC95950.1"/>
    </source>
</evidence>
<feature type="chain" id="PRO_5002416216" description="DUF4198 domain-containing protein" evidence="1">
    <location>
        <begin position="23"/>
        <end position="196"/>
    </location>
</feature>
<keyword evidence="3" id="KW-1185">Reference proteome</keyword>